<evidence type="ECO:0000256" key="5">
    <source>
        <dbReference type="SAM" id="Phobius"/>
    </source>
</evidence>
<feature type="transmembrane region" description="Helical" evidence="5">
    <location>
        <begin position="451"/>
        <end position="468"/>
    </location>
</feature>
<feature type="transmembrane region" description="Helical" evidence="5">
    <location>
        <begin position="53"/>
        <end position="69"/>
    </location>
</feature>
<dbReference type="AlphaFoldDB" id="A0A4Q0T8A9"/>
<feature type="transmembrane region" description="Helical" evidence="5">
    <location>
        <begin position="311"/>
        <end position="334"/>
    </location>
</feature>
<feature type="transmembrane region" description="Helical" evidence="5">
    <location>
        <begin position="187"/>
        <end position="208"/>
    </location>
</feature>
<name>A0A4Q0T8A9_9BACT</name>
<dbReference type="RefSeq" id="WP_128912394.1">
    <property type="nucleotide sequence ID" value="NZ_RDSM01000001.1"/>
</dbReference>
<gene>
    <name evidence="7" type="ORF">GRAN_1698</name>
</gene>
<feature type="transmembrane region" description="Helical" evidence="5">
    <location>
        <begin position="398"/>
        <end position="416"/>
    </location>
</feature>
<keyword evidence="4 5" id="KW-0472">Membrane</keyword>
<evidence type="ECO:0000256" key="2">
    <source>
        <dbReference type="ARBA" id="ARBA00022692"/>
    </source>
</evidence>
<feature type="domain" description="O-antigen ligase-related" evidence="6">
    <location>
        <begin position="271"/>
        <end position="404"/>
    </location>
</feature>
<evidence type="ECO:0000256" key="1">
    <source>
        <dbReference type="ARBA" id="ARBA00004141"/>
    </source>
</evidence>
<dbReference type="OrthoDB" id="7295126at2"/>
<dbReference type="GO" id="GO:0016020">
    <property type="term" value="C:membrane"/>
    <property type="evidence" value="ECO:0007669"/>
    <property type="project" value="UniProtKB-SubCell"/>
</dbReference>
<evidence type="ECO:0000313" key="7">
    <source>
        <dbReference type="EMBL" id="RXH58388.1"/>
    </source>
</evidence>
<organism evidence="7 8">
    <name type="scientific">Granulicella sibirica</name>
    <dbReference type="NCBI Taxonomy" id="2479048"/>
    <lineage>
        <taxon>Bacteria</taxon>
        <taxon>Pseudomonadati</taxon>
        <taxon>Acidobacteriota</taxon>
        <taxon>Terriglobia</taxon>
        <taxon>Terriglobales</taxon>
        <taxon>Acidobacteriaceae</taxon>
        <taxon>Granulicella</taxon>
    </lineage>
</organism>
<dbReference type="Pfam" id="PF04932">
    <property type="entry name" value="Wzy_C"/>
    <property type="match status" value="1"/>
</dbReference>
<feature type="transmembrane region" description="Helical" evidence="5">
    <location>
        <begin position="272"/>
        <end position="299"/>
    </location>
</feature>
<feature type="transmembrane region" description="Helical" evidence="5">
    <location>
        <begin position="428"/>
        <end position="445"/>
    </location>
</feature>
<feature type="transmembrane region" description="Helical" evidence="5">
    <location>
        <begin position="155"/>
        <end position="175"/>
    </location>
</feature>
<keyword evidence="8" id="KW-1185">Reference proteome</keyword>
<dbReference type="InterPro" id="IPR051533">
    <property type="entry name" value="WaaL-like"/>
</dbReference>
<dbReference type="EMBL" id="RDSM01000001">
    <property type="protein sequence ID" value="RXH58388.1"/>
    <property type="molecule type" value="Genomic_DNA"/>
</dbReference>
<protein>
    <submittedName>
        <fullName evidence="7">Glucose-6-phosphate isomerase</fullName>
    </submittedName>
</protein>
<proteinExistence type="predicted"/>
<accession>A0A4Q0T8A9</accession>
<keyword evidence="2 5" id="KW-0812">Transmembrane</keyword>
<keyword evidence="7" id="KW-0413">Isomerase</keyword>
<feature type="transmembrane region" description="Helical" evidence="5">
    <location>
        <begin position="29"/>
        <end position="47"/>
    </location>
</feature>
<reference evidence="8" key="2">
    <citation type="submission" date="2019-02" db="EMBL/GenBank/DDBJ databases">
        <title>Granulicella sibirica sp. nov., a psychrotolerant acidobacterium isolated from an organic soil layer in forested tundra, West Siberia.</title>
        <authorList>
            <person name="Oshkin I.Y."/>
            <person name="Kulichevskaya I.S."/>
            <person name="Rijpstra W.I.C."/>
            <person name="Sinninghe Damste J.S."/>
            <person name="Rakitin A.L."/>
            <person name="Ravin N.V."/>
            <person name="Dedysh S.N."/>
        </authorList>
    </citation>
    <scope>NUCLEOTIDE SEQUENCE [LARGE SCALE GENOMIC DNA]</scope>
    <source>
        <strain evidence="8">AF10</strain>
    </source>
</reference>
<dbReference type="GO" id="GO:0016853">
    <property type="term" value="F:isomerase activity"/>
    <property type="evidence" value="ECO:0007669"/>
    <property type="project" value="UniProtKB-KW"/>
</dbReference>
<evidence type="ECO:0000259" key="6">
    <source>
        <dbReference type="Pfam" id="PF04932"/>
    </source>
</evidence>
<keyword evidence="3 5" id="KW-1133">Transmembrane helix</keyword>
<evidence type="ECO:0000313" key="8">
    <source>
        <dbReference type="Proteomes" id="UP000289437"/>
    </source>
</evidence>
<dbReference type="PANTHER" id="PTHR37422">
    <property type="entry name" value="TEICHURONIC ACID BIOSYNTHESIS PROTEIN TUAE"/>
    <property type="match status" value="1"/>
</dbReference>
<comment type="subcellular location">
    <subcellularLocation>
        <location evidence="1">Membrane</location>
        <topology evidence="1">Multi-pass membrane protein</topology>
    </subcellularLocation>
</comment>
<dbReference type="PANTHER" id="PTHR37422:SF13">
    <property type="entry name" value="LIPOPOLYSACCHARIDE BIOSYNTHESIS PROTEIN PA4999-RELATED"/>
    <property type="match status" value="1"/>
</dbReference>
<feature type="transmembrane region" description="Helical" evidence="5">
    <location>
        <begin position="74"/>
        <end position="93"/>
    </location>
</feature>
<reference evidence="7 8" key="1">
    <citation type="submission" date="2018-11" db="EMBL/GenBank/DDBJ databases">
        <authorList>
            <person name="Mardanov A.V."/>
            <person name="Ravin N.V."/>
            <person name="Dedysh S.N."/>
        </authorList>
    </citation>
    <scope>NUCLEOTIDE SEQUENCE [LARGE SCALE GENOMIC DNA]</scope>
    <source>
        <strain evidence="7 8">AF10</strain>
    </source>
</reference>
<dbReference type="InterPro" id="IPR007016">
    <property type="entry name" value="O-antigen_ligase-rel_domated"/>
</dbReference>
<comment type="caution">
    <text evidence="7">The sequence shown here is derived from an EMBL/GenBank/DDBJ whole genome shotgun (WGS) entry which is preliminary data.</text>
</comment>
<evidence type="ECO:0000256" key="3">
    <source>
        <dbReference type="ARBA" id="ARBA00022989"/>
    </source>
</evidence>
<dbReference type="Proteomes" id="UP000289437">
    <property type="component" value="Unassembled WGS sequence"/>
</dbReference>
<feature type="transmembrane region" description="Helical" evidence="5">
    <location>
        <begin position="130"/>
        <end position="149"/>
    </location>
</feature>
<sequence length="485" mass="52540">MRETAVVLPTKTIGRKDSSLSERPSEKNGWLALAAFLGITALLLIAIRGRVVEVAFTPLAIVVGVYLLFRYERIYLVHTVILLCCTPFVHRVADNGGTIVEHSPMLAAPILVTFLSVLRIGKFRLLDPQNLVYVLALLGVLYGAFVGFLRNGVAAAAVPLLGWLCPLMIGMFCYLQEDSQQSLARMFNRAVMVVGGIVAVYGVLQFFAPFAWDTYWLAQLQAQGQAISMGTPEALHIRVFSTCNNSQAAGSLLGYDILVTCVLRFRWKLVAIVSPILALALTSVRSAWVACACAGVVLFIRAGTKAKIQTVFVLGILLVLGVAAASTPAGSTIADRLTSFGSVKNDTSYREREIGRKAIAKVIGNEPFGLGIGYVTSFEKTASFAITDQGVVTMPMELGYLGVTLYGIAIAMLLFGPLWKGIRSNGEILMLALGMLYIIFLFANTNPLNTALGVFFWVPASLMLKFFTTQATSTNKRLQKAYAPI</sequence>
<feature type="transmembrane region" description="Helical" evidence="5">
    <location>
        <begin position="99"/>
        <end position="118"/>
    </location>
</feature>
<evidence type="ECO:0000256" key="4">
    <source>
        <dbReference type="ARBA" id="ARBA00023136"/>
    </source>
</evidence>